<evidence type="ECO:0000259" key="13">
    <source>
        <dbReference type="PROSITE" id="PS51199"/>
    </source>
</evidence>
<dbReference type="PANTHER" id="PTHR30153">
    <property type="entry name" value="REPLICATIVE DNA HELICASE DNAB"/>
    <property type="match status" value="1"/>
</dbReference>
<accession>A0ABW8PVC9</accession>
<evidence type="ECO:0000256" key="9">
    <source>
        <dbReference type="ARBA" id="ARBA00023235"/>
    </source>
</evidence>
<keyword evidence="4 12" id="KW-0547">Nucleotide-binding</keyword>
<keyword evidence="9" id="KW-0413">Isomerase</keyword>
<dbReference type="EC" id="5.6.2.3" evidence="11 12"/>
<dbReference type="InterPro" id="IPR007693">
    <property type="entry name" value="DNA_helicase_DnaB-like_N"/>
</dbReference>
<dbReference type="InterPro" id="IPR007692">
    <property type="entry name" value="DNA_helicase_DnaB"/>
</dbReference>
<dbReference type="Pfam" id="PF03796">
    <property type="entry name" value="DnaB_C"/>
    <property type="match status" value="1"/>
</dbReference>
<keyword evidence="3 12" id="KW-0235">DNA replication</keyword>
<gene>
    <name evidence="14" type="primary">dnaB</name>
    <name evidence="14" type="ORF">V6U78_04290</name>
</gene>
<dbReference type="PROSITE" id="PS51257">
    <property type="entry name" value="PROKAR_LIPOPROTEIN"/>
    <property type="match status" value="1"/>
</dbReference>
<keyword evidence="7 12" id="KW-0067">ATP-binding</keyword>
<keyword evidence="2 12" id="KW-0639">Primosome</keyword>
<dbReference type="Proteomes" id="UP001621714">
    <property type="component" value="Unassembled WGS sequence"/>
</dbReference>
<proteinExistence type="inferred from homology"/>
<evidence type="ECO:0000256" key="2">
    <source>
        <dbReference type="ARBA" id="ARBA00022515"/>
    </source>
</evidence>
<comment type="caution">
    <text evidence="14">The sequence shown here is derived from an EMBL/GenBank/DDBJ whole genome shotgun (WGS) entry which is preliminary data.</text>
</comment>
<organism evidence="14 15">
    <name type="scientific">Marinospirillum alkalitolerans</name>
    <dbReference type="NCBI Taxonomy" id="3123374"/>
    <lineage>
        <taxon>Bacteria</taxon>
        <taxon>Pseudomonadati</taxon>
        <taxon>Pseudomonadota</taxon>
        <taxon>Gammaproteobacteria</taxon>
        <taxon>Oceanospirillales</taxon>
        <taxon>Oceanospirillaceae</taxon>
        <taxon>Marinospirillum</taxon>
    </lineage>
</organism>
<evidence type="ECO:0000256" key="6">
    <source>
        <dbReference type="ARBA" id="ARBA00022806"/>
    </source>
</evidence>
<name>A0ABW8PVC9_9GAMM</name>
<evidence type="ECO:0000256" key="10">
    <source>
        <dbReference type="ARBA" id="ARBA00048954"/>
    </source>
</evidence>
<comment type="catalytic activity">
    <reaction evidence="10 12">
        <text>ATP + H2O = ADP + phosphate + H(+)</text>
        <dbReference type="Rhea" id="RHEA:13065"/>
        <dbReference type="ChEBI" id="CHEBI:15377"/>
        <dbReference type="ChEBI" id="CHEBI:15378"/>
        <dbReference type="ChEBI" id="CHEBI:30616"/>
        <dbReference type="ChEBI" id="CHEBI:43474"/>
        <dbReference type="ChEBI" id="CHEBI:456216"/>
        <dbReference type="EC" id="5.6.2.3"/>
    </reaction>
</comment>
<dbReference type="PANTHER" id="PTHR30153:SF2">
    <property type="entry name" value="REPLICATIVE DNA HELICASE"/>
    <property type="match status" value="1"/>
</dbReference>
<keyword evidence="15" id="KW-1185">Reference proteome</keyword>
<evidence type="ECO:0000256" key="5">
    <source>
        <dbReference type="ARBA" id="ARBA00022801"/>
    </source>
</evidence>
<reference evidence="14 15" key="1">
    <citation type="submission" date="2024-02" db="EMBL/GenBank/DDBJ databases">
        <title>Marinospirillum sp. MEB 164 isolated from Lonar lake sediment.</title>
        <authorList>
            <person name="Joshi A."/>
            <person name="Thite S."/>
        </authorList>
    </citation>
    <scope>NUCLEOTIDE SEQUENCE [LARGE SCALE GENOMIC DNA]</scope>
    <source>
        <strain evidence="14 15">MEB164</strain>
    </source>
</reference>
<evidence type="ECO:0000256" key="11">
    <source>
        <dbReference type="NCBIfam" id="TIGR00665"/>
    </source>
</evidence>
<dbReference type="PROSITE" id="PS51199">
    <property type="entry name" value="SF4_HELICASE"/>
    <property type="match status" value="1"/>
</dbReference>
<dbReference type="SUPFAM" id="SSF48024">
    <property type="entry name" value="N-terminal domain of DnaB helicase"/>
    <property type="match status" value="1"/>
</dbReference>
<dbReference type="InterPro" id="IPR007694">
    <property type="entry name" value="DNA_helicase_DnaB-like_C"/>
</dbReference>
<evidence type="ECO:0000256" key="8">
    <source>
        <dbReference type="ARBA" id="ARBA00023125"/>
    </source>
</evidence>
<protein>
    <recommendedName>
        <fullName evidence="11 12">Replicative DNA helicase</fullName>
        <ecNumber evidence="11 12">5.6.2.3</ecNumber>
    </recommendedName>
</protein>
<keyword evidence="8 12" id="KW-0238">DNA-binding</keyword>
<comment type="function">
    <text evidence="12">The main replicative DNA helicase, it participates in initiation and elongation during chromosome replication. Travels ahead of the DNA replisome, separating dsDNA into templates for DNA synthesis. A processive ATP-dependent 5'-3' DNA helicase it has DNA-dependent ATPase activity.</text>
</comment>
<evidence type="ECO:0000256" key="7">
    <source>
        <dbReference type="ARBA" id="ARBA00022840"/>
    </source>
</evidence>
<sequence>MNQRVTPEIQPPSLWHAEAEQAVLGCVFLACSNHDPLPLLEIRERLKPSDFWLAEHGELFRALMQMEDAGQAIDPFTLAQHFEAQGVSQERRQALEFNALECMRSACQSSSLAAYAEVVRTDSTRRHLLALAEQLHRLGQDATQTPASLISAATEQLLKIQADNHNGMKTGRQLAEDFNRDLQKRIAGDFNPMGLPTGLSDFDQMTLGLHPGQLVILAARPAMGKTALVMNWVAHAMPTRPVLFASLEMSEQQLRERFISMLAQVDGRKLKDPNGTLSPNASALEDHEFDRVALAMQQMGDSKLELLDAAALSVSQLRAKALRIHAKHKEQGGLALVVVDYLQLMTSDTSKRAENRTLEVSEQTRALKIMARELGCPVVVLSQLSREVEKRANKRPMLADLRESGSIEQDADVVAFIYRDEVYNPDTHLKGVAEIIIGKQREGETGTIHTRAQLSRSRFSDLTAQEVAAMQAAAPKPSGFRA</sequence>
<comment type="similarity">
    <text evidence="1 12">Belongs to the helicase family. DnaB subfamily.</text>
</comment>
<dbReference type="Gene3D" id="1.10.860.10">
    <property type="entry name" value="DNAb Helicase, Chain A"/>
    <property type="match status" value="1"/>
</dbReference>
<dbReference type="GO" id="GO:0016787">
    <property type="term" value="F:hydrolase activity"/>
    <property type="evidence" value="ECO:0007669"/>
    <property type="project" value="UniProtKB-KW"/>
</dbReference>
<evidence type="ECO:0000256" key="12">
    <source>
        <dbReference type="RuleBase" id="RU362085"/>
    </source>
</evidence>
<evidence type="ECO:0000256" key="3">
    <source>
        <dbReference type="ARBA" id="ARBA00022705"/>
    </source>
</evidence>
<keyword evidence="6 12" id="KW-0347">Helicase</keyword>
<dbReference type="GO" id="GO:0003678">
    <property type="term" value="F:DNA helicase activity"/>
    <property type="evidence" value="ECO:0007669"/>
    <property type="project" value="UniProtKB-EC"/>
</dbReference>
<dbReference type="InterPro" id="IPR027417">
    <property type="entry name" value="P-loop_NTPase"/>
</dbReference>
<evidence type="ECO:0000313" key="15">
    <source>
        <dbReference type="Proteomes" id="UP001621714"/>
    </source>
</evidence>
<dbReference type="InterPro" id="IPR036185">
    <property type="entry name" value="DNA_heli_DnaB-like_N_sf"/>
</dbReference>
<evidence type="ECO:0000256" key="1">
    <source>
        <dbReference type="ARBA" id="ARBA00008428"/>
    </source>
</evidence>
<dbReference type="CDD" id="cd00984">
    <property type="entry name" value="DnaB_C"/>
    <property type="match status" value="1"/>
</dbReference>
<dbReference type="InterPro" id="IPR016136">
    <property type="entry name" value="DNA_helicase_N/primase_C"/>
</dbReference>
<dbReference type="NCBIfam" id="TIGR00665">
    <property type="entry name" value="DnaB"/>
    <property type="match status" value="1"/>
</dbReference>
<feature type="domain" description="SF4 helicase" evidence="13">
    <location>
        <begin position="188"/>
        <end position="466"/>
    </location>
</feature>
<evidence type="ECO:0000256" key="4">
    <source>
        <dbReference type="ARBA" id="ARBA00022741"/>
    </source>
</evidence>
<dbReference type="RefSeq" id="WP_405337587.1">
    <property type="nucleotide sequence ID" value="NZ_JBANFI010000002.1"/>
</dbReference>
<dbReference type="EMBL" id="JBANFI010000002">
    <property type="protein sequence ID" value="MFK7160252.1"/>
    <property type="molecule type" value="Genomic_DNA"/>
</dbReference>
<dbReference type="SUPFAM" id="SSF52540">
    <property type="entry name" value="P-loop containing nucleoside triphosphate hydrolases"/>
    <property type="match status" value="1"/>
</dbReference>
<evidence type="ECO:0000313" key="14">
    <source>
        <dbReference type="EMBL" id="MFK7160252.1"/>
    </source>
</evidence>
<keyword evidence="5 12" id="KW-0378">Hydrolase</keyword>
<dbReference type="Gene3D" id="3.40.50.300">
    <property type="entry name" value="P-loop containing nucleotide triphosphate hydrolases"/>
    <property type="match status" value="1"/>
</dbReference>
<dbReference type="Pfam" id="PF00772">
    <property type="entry name" value="DnaB"/>
    <property type="match status" value="1"/>
</dbReference>